<keyword evidence="8" id="KW-0625">Polysaccharide transport</keyword>
<name>A0A5B7YBN7_9ALTE</name>
<keyword evidence="12" id="KW-0564">Palmitate</keyword>
<feature type="domain" description="SLBB" evidence="18">
    <location>
        <begin position="206"/>
        <end position="281"/>
    </location>
</feature>
<evidence type="ECO:0000313" key="19">
    <source>
        <dbReference type="EMBL" id="QCZ92616.1"/>
    </source>
</evidence>
<comment type="similarity">
    <text evidence="2">Belongs to the BexD/CtrA/VexA family.</text>
</comment>
<evidence type="ECO:0000256" key="12">
    <source>
        <dbReference type="ARBA" id="ARBA00023139"/>
    </source>
</evidence>
<evidence type="ECO:0000256" key="6">
    <source>
        <dbReference type="ARBA" id="ARBA00022692"/>
    </source>
</evidence>
<evidence type="ECO:0000256" key="2">
    <source>
        <dbReference type="ARBA" id="ARBA00009450"/>
    </source>
</evidence>
<dbReference type="GO" id="GO:0009279">
    <property type="term" value="C:cell outer membrane"/>
    <property type="evidence" value="ECO:0007669"/>
    <property type="project" value="UniProtKB-SubCell"/>
</dbReference>
<evidence type="ECO:0000256" key="11">
    <source>
        <dbReference type="ARBA" id="ARBA00023136"/>
    </source>
</evidence>
<feature type="domain" description="Soluble ligand binding" evidence="17">
    <location>
        <begin position="692"/>
        <end position="727"/>
    </location>
</feature>
<feature type="signal peptide" evidence="15">
    <location>
        <begin position="1"/>
        <end position="23"/>
    </location>
</feature>
<dbReference type="InterPro" id="IPR049712">
    <property type="entry name" value="Poly_export"/>
</dbReference>
<dbReference type="AlphaFoldDB" id="A0A5B7YBN7"/>
<dbReference type="OrthoDB" id="9808948at2"/>
<evidence type="ECO:0000259" key="16">
    <source>
        <dbReference type="Pfam" id="PF02563"/>
    </source>
</evidence>
<evidence type="ECO:0000256" key="4">
    <source>
        <dbReference type="ARBA" id="ARBA00022452"/>
    </source>
</evidence>
<keyword evidence="5" id="KW-0762">Sugar transport</keyword>
<dbReference type="InterPro" id="IPR003715">
    <property type="entry name" value="Poly_export_N"/>
</dbReference>
<evidence type="ECO:0000256" key="8">
    <source>
        <dbReference type="ARBA" id="ARBA00023047"/>
    </source>
</evidence>
<evidence type="ECO:0000259" key="17">
    <source>
        <dbReference type="Pfam" id="PF10531"/>
    </source>
</evidence>
<dbReference type="PANTHER" id="PTHR33619">
    <property type="entry name" value="POLYSACCHARIDE EXPORT PROTEIN GFCE-RELATED"/>
    <property type="match status" value="1"/>
</dbReference>
<protein>
    <recommendedName>
        <fullName evidence="21">Sugar transporter</fullName>
    </recommendedName>
</protein>
<feature type="domain" description="Soluble ligand binding" evidence="17">
    <location>
        <begin position="595"/>
        <end position="639"/>
    </location>
</feature>
<dbReference type="Pfam" id="PF22461">
    <property type="entry name" value="SLBB_2"/>
    <property type="match status" value="1"/>
</dbReference>
<evidence type="ECO:0000256" key="15">
    <source>
        <dbReference type="SAM" id="SignalP"/>
    </source>
</evidence>
<keyword evidence="10" id="KW-0626">Porin</keyword>
<gene>
    <name evidence="19" type="ORF">FBQ74_03635</name>
</gene>
<dbReference type="Pfam" id="PF10531">
    <property type="entry name" value="SLBB"/>
    <property type="match status" value="4"/>
</dbReference>
<dbReference type="Pfam" id="PF02563">
    <property type="entry name" value="Poly_export"/>
    <property type="match status" value="1"/>
</dbReference>
<evidence type="ECO:0000256" key="1">
    <source>
        <dbReference type="ARBA" id="ARBA00004571"/>
    </source>
</evidence>
<keyword evidence="20" id="KW-1185">Reference proteome</keyword>
<organism evidence="19 20">
    <name type="scientific">Salinimonas iocasae</name>
    <dbReference type="NCBI Taxonomy" id="2572577"/>
    <lineage>
        <taxon>Bacteria</taxon>
        <taxon>Pseudomonadati</taxon>
        <taxon>Pseudomonadota</taxon>
        <taxon>Gammaproteobacteria</taxon>
        <taxon>Alteromonadales</taxon>
        <taxon>Alteromonadaceae</taxon>
        <taxon>Alteromonas/Salinimonas group</taxon>
        <taxon>Salinimonas</taxon>
    </lineage>
</organism>
<evidence type="ECO:0000256" key="14">
    <source>
        <dbReference type="ARBA" id="ARBA00023288"/>
    </source>
</evidence>
<comment type="subcellular location">
    <subcellularLocation>
        <location evidence="1">Cell outer membrane</location>
        <topology evidence="1">Multi-pass membrane protein</topology>
    </subcellularLocation>
</comment>
<keyword evidence="3" id="KW-0813">Transport</keyword>
<dbReference type="KEGG" id="salk:FBQ74_03635"/>
<dbReference type="Gene3D" id="3.10.560.10">
    <property type="entry name" value="Outer membrane lipoprotein wza domain like"/>
    <property type="match status" value="7"/>
</dbReference>
<evidence type="ECO:0000256" key="13">
    <source>
        <dbReference type="ARBA" id="ARBA00023237"/>
    </source>
</evidence>
<keyword evidence="13" id="KW-0998">Cell outer membrane</keyword>
<dbReference type="InterPro" id="IPR019554">
    <property type="entry name" value="Soluble_ligand-bd"/>
</dbReference>
<reference evidence="19 20" key="1">
    <citation type="submission" date="2019-04" db="EMBL/GenBank/DDBJ databases">
        <title>Salinimonas iocasae sp. nov., a halophilic bacterium isolated from the outer tube casing of tubeworms in Okinawa Trough.</title>
        <authorList>
            <person name="Zhang H."/>
            <person name="Wang H."/>
            <person name="Li C."/>
        </authorList>
    </citation>
    <scope>NUCLEOTIDE SEQUENCE [LARGE SCALE GENOMIC DNA]</scope>
    <source>
        <strain evidence="19 20">KX18D6</strain>
    </source>
</reference>
<evidence type="ECO:0000256" key="5">
    <source>
        <dbReference type="ARBA" id="ARBA00022597"/>
    </source>
</evidence>
<dbReference type="PANTHER" id="PTHR33619:SF3">
    <property type="entry name" value="POLYSACCHARIDE EXPORT PROTEIN GFCE-RELATED"/>
    <property type="match status" value="1"/>
</dbReference>
<dbReference type="EMBL" id="CP039852">
    <property type="protein sequence ID" value="QCZ92616.1"/>
    <property type="molecule type" value="Genomic_DNA"/>
</dbReference>
<keyword evidence="6" id="KW-0812">Transmembrane</keyword>
<dbReference type="GO" id="GO:0046930">
    <property type="term" value="C:pore complex"/>
    <property type="evidence" value="ECO:0007669"/>
    <property type="project" value="UniProtKB-KW"/>
</dbReference>
<feature type="domain" description="Polysaccharide export protein N-terminal" evidence="16">
    <location>
        <begin position="123"/>
        <end position="188"/>
    </location>
</feature>
<feature type="domain" description="Soluble ligand binding" evidence="17">
    <location>
        <begin position="288"/>
        <end position="337"/>
    </location>
</feature>
<sequence>MKFIKQLMVSVLGATVVCGFSQAQEERAGVITYEQQQRRQAVVSAQTSDATQISPNYQISVQPVVGTQDEAPTQLEQNVSQSLRPVTLEEEIQQQRVQSKLELFGYDMFAGVSTTFAPVSDMPVPYDYVIGPGDTFTIQAFAATNVQYDLTVTREGMLLIPDAGAVTVSGLTFEEAKLAISEAIEVKRIGIKTIVTLSEFRSIQIMLVGEVSKPGSYAVSGFSTLINALVSSGGVKRTGSLRNIQVKRHGRLVATLDLYELLLKGDDSANIYLRQGDLIFVPPVGATVGIAGEILRPAIYEIAKEQSVSEILALAGGLLPTANKQNAQIERVSANGMYTLMQADLHKNGDKTNVKNGDLIRVFPVLDKMDDVVLLSGHVLTPGGFQWSKGMRVSDLIQSKNILRQGAEFDAAMIQRENRNNKRTEAIYFNLRNAITDKYSKDNIALHPRDQIIIFDTHSPRAGQLEKVVKKLENEATADSPVKVVDFKGAIPHPGTYPLHTGTRLLDMVSYAGGLEAGVDLNYALLARTDLQSDRLYFIRISLKDALANKADHNPVLQPKDKVYLFNKDSDRAELIKTPLERIKRETQFGQQAPVVQVSGSVFSPGAYPMVPGMRVADLIAAAGGMKEEAYGLAATLSRQVLLDSEFSRTDSRAISLTRNDPLLDTTSLILHPKDHLILRQKPEWVQTPKFVQIEGEIKFPGKYRIDKRETLCSLMQKVGGFTEDAYLFGAVFLRESVRQKEQQALDRMFDQLERLLADSHVSQGVNKDEKMPKDQRADDVYSVLKKMSPEKALGRMVVDVHSAVTRCDESSDIVLENGDRIVVPKYQDDVSVIGQVYFPTSHKYRNDRAALDYIGLSGGVKELAQYEHAYIVQANGEVMSVRSSTSSWGWFNSPANVKVTPGSTIFVPLSVDRINGRESAEKWVDILYKNIISTAMLANLLD</sequence>
<dbReference type="RefSeq" id="WP_139755368.1">
    <property type="nucleotide sequence ID" value="NZ_CP039852.1"/>
</dbReference>
<evidence type="ECO:0000256" key="7">
    <source>
        <dbReference type="ARBA" id="ARBA00022729"/>
    </source>
</evidence>
<keyword evidence="11" id="KW-0472">Membrane</keyword>
<evidence type="ECO:0000256" key="9">
    <source>
        <dbReference type="ARBA" id="ARBA00023065"/>
    </source>
</evidence>
<keyword evidence="9" id="KW-0406">Ion transport</keyword>
<feature type="chain" id="PRO_5023095680" description="Sugar transporter" evidence="15">
    <location>
        <begin position="24"/>
        <end position="943"/>
    </location>
</feature>
<proteinExistence type="inferred from homology"/>
<keyword evidence="7 15" id="KW-0732">Signal</keyword>
<keyword evidence="14" id="KW-0449">Lipoprotein</keyword>
<evidence type="ECO:0000259" key="18">
    <source>
        <dbReference type="Pfam" id="PF22461"/>
    </source>
</evidence>
<dbReference type="GO" id="GO:0015288">
    <property type="term" value="F:porin activity"/>
    <property type="evidence" value="ECO:0007669"/>
    <property type="project" value="UniProtKB-KW"/>
</dbReference>
<dbReference type="GO" id="GO:0006811">
    <property type="term" value="P:monoatomic ion transport"/>
    <property type="evidence" value="ECO:0007669"/>
    <property type="project" value="UniProtKB-KW"/>
</dbReference>
<dbReference type="Proteomes" id="UP000304912">
    <property type="component" value="Chromosome"/>
</dbReference>
<evidence type="ECO:0000256" key="10">
    <source>
        <dbReference type="ARBA" id="ARBA00023114"/>
    </source>
</evidence>
<feature type="domain" description="Soluble ligand binding" evidence="17">
    <location>
        <begin position="488"/>
        <end position="526"/>
    </location>
</feature>
<evidence type="ECO:0000313" key="20">
    <source>
        <dbReference type="Proteomes" id="UP000304912"/>
    </source>
</evidence>
<keyword evidence="4" id="KW-1134">Transmembrane beta strand</keyword>
<dbReference type="GO" id="GO:0015159">
    <property type="term" value="F:polysaccharide transmembrane transporter activity"/>
    <property type="evidence" value="ECO:0007669"/>
    <property type="project" value="InterPro"/>
</dbReference>
<evidence type="ECO:0008006" key="21">
    <source>
        <dbReference type="Google" id="ProtNLM"/>
    </source>
</evidence>
<accession>A0A5B7YBN7</accession>
<dbReference type="InterPro" id="IPR054765">
    <property type="entry name" value="SLBB_dom"/>
</dbReference>
<evidence type="ECO:0000256" key="3">
    <source>
        <dbReference type="ARBA" id="ARBA00022448"/>
    </source>
</evidence>